<accession>M4FH78</accession>
<dbReference type="AlphaFoldDB" id="M4FH78"/>
<name>M4FH78_BRACM</name>
<organism evidence="2 3">
    <name type="scientific">Brassica campestris</name>
    <name type="common">Field mustard</name>
    <dbReference type="NCBI Taxonomy" id="3711"/>
    <lineage>
        <taxon>Eukaryota</taxon>
        <taxon>Viridiplantae</taxon>
        <taxon>Streptophyta</taxon>
        <taxon>Embryophyta</taxon>
        <taxon>Tracheophyta</taxon>
        <taxon>Spermatophyta</taxon>
        <taxon>Magnoliopsida</taxon>
        <taxon>eudicotyledons</taxon>
        <taxon>Gunneridae</taxon>
        <taxon>Pentapetalae</taxon>
        <taxon>rosids</taxon>
        <taxon>malvids</taxon>
        <taxon>Brassicales</taxon>
        <taxon>Brassicaceae</taxon>
        <taxon>Brassiceae</taxon>
        <taxon>Brassica</taxon>
    </lineage>
</organism>
<reference evidence="3" key="2">
    <citation type="journal article" date="2018" name="Hortic Res">
        <title>Improved Brassica rapa reference genome by single-molecule sequencing and chromosome conformation capture technologies.</title>
        <authorList>
            <person name="Zhang L."/>
            <person name="Cai X."/>
            <person name="Wu J."/>
            <person name="Liu M."/>
            <person name="Grob S."/>
            <person name="Cheng F."/>
            <person name="Liang J."/>
            <person name="Cai C."/>
            <person name="Liu Z."/>
            <person name="Liu B."/>
            <person name="Wang F."/>
            <person name="Li S."/>
            <person name="Liu F."/>
            <person name="Li X."/>
            <person name="Cheng L."/>
            <person name="Yang W."/>
            <person name="Li M.H."/>
            <person name="Grossniklaus U."/>
            <person name="Zheng H."/>
            <person name="Wang X."/>
        </authorList>
    </citation>
    <scope>NUCLEOTIDE SEQUENCE [LARGE SCALE GENOMIC DNA]</scope>
    <source>
        <strain evidence="3">cv. Chiifu-401-42</strain>
    </source>
</reference>
<reference evidence="3" key="1">
    <citation type="journal article" date="2011" name="Nat. Genet.">
        <title>The genome of the mesopolyploid crop species Brassica rapa.</title>
        <authorList>
            <consortium name="Brassica rapa Genome Sequencing Project Consortium"/>
            <person name="Wang X."/>
            <person name="Wang H."/>
            <person name="Wang J."/>
            <person name="Sun R."/>
            <person name="Wu J."/>
            <person name="Liu S."/>
            <person name="Bai Y."/>
            <person name="Mun J.H."/>
            <person name="Bancroft I."/>
            <person name="Cheng F."/>
            <person name="Huang S."/>
            <person name="Li X."/>
            <person name="Hua W."/>
            <person name="Wang J."/>
            <person name="Wang X."/>
            <person name="Freeling M."/>
            <person name="Pires J.C."/>
            <person name="Paterson A.H."/>
            <person name="Chalhoub B."/>
            <person name="Wang B."/>
            <person name="Hayward A."/>
            <person name="Sharpe A.G."/>
            <person name="Park B.S."/>
            <person name="Weisshaar B."/>
            <person name="Liu B."/>
            <person name="Li B."/>
            <person name="Liu B."/>
            <person name="Tong C."/>
            <person name="Song C."/>
            <person name="Duran C."/>
            <person name="Peng C."/>
            <person name="Geng C."/>
            <person name="Koh C."/>
            <person name="Lin C."/>
            <person name="Edwards D."/>
            <person name="Mu D."/>
            <person name="Shen D."/>
            <person name="Soumpourou E."/>
            <person name="Li F."/>
            <person name="Fraser F."/>
            <person name="Conant G."/>
            <person name="Lassalle G."/>
            <person name="King G.J."/>
            <person name="Bonnema G."/>
            <person name="Tang H."/>
            <person name="Wang H."/>
            <person name="Belcram H."/>
            <person name="Zhou H."/>
            <person name="Hirakawa H."/>
            <person name="Abe H."/>
            <person name="Guo H."/>
            <person name="Wang H."/>
            <person name="Jin H."/>
            <person name="Parkin I.A."/>
            <person name="Batley J."/>
            <person name="Kim J.S."/>
            <person name="Just J."/>
            <person name="Li J."/>
            <person name="Xu J."/>
            <person name="Deng J."/>
            <person name="Kim J.A."/>
            <person name="Li J."/>
            <person name="Yu J."/>
            <person name="Meng J."/>
            <person name="Wang J."/>
            <person name="Min J."/>
            <person name="Poulain J."/>
            <person name="Wang J."/>
            <person name="Hatakeyama K."/>
            <person name="Wu K."/>
            <person name="Wang L."/>
            <person name="Fang L."/>
            <person name="Trick M."/>
            <person name="Links M.G."/>
            <person name="Zhao M."/>
            <person name="Jin M."/>
            <person name="Ramchiary N."/>
            <person name="Drou N."/>
            <person name="Berkman P.J."/>
            <person name="Cai Q."/>
            <person name="Huang Q."/>
            <person name="Li R."/>
            <person name="Tabata S."/>
            <person name="Cheng S."/>
            <person name="Zhang S."/>
            <person name="Zhang S."/>
            <person name="Huang S."/>
            <person name="Sato S."/>
            <person name="Sun S."/>
            <person name="Kwon S.J."/>
            <person name="Choi S.R."/>
            <person name="Lee T.H."/>
            <person name="Fan W."/>
            <person name="Zhao X."/>
            <person name="Tan X."/>
            <person name="Xu X."/>
            <person name="Wang Y."/>
            <person name="Qiu Y."/>
            <person name="Yin Y."/>
            <person name="Li Y."/>
            <person name="Du Y."/>
            <person name="Liao Y."/>
            <person name="Lim Y."/>
            <person name="Narusaka Y."/>
            <person name="Wang Y."/>
            <person name="Wang Z."/>
            <person name="Li Z."/>
            <person name="Wang Z."/>
            <person name="Xiong Z."/>
            <person name="Zhang Z."/>
        </authorList>
    </citation>
    <scope>NUCLEOTIDE SEQUENCE [LARGE SCALE GENOMIC DNA]</scope>
    <source>
        <strain evidence="3">cv. Chiifu-401-42</strain>
    </source>
</reference>
<evidence type="ECO:0000313" key="3">
    <source>
        <dbReference type="Proteomes" id="UP000011750"/>
    </source>
</evidence>
<sequence>MMMTSGSEVVILPSPKPREATVMCLIRMSFREGPDEEQNCGHQANQESSSSIQKPDQTQDVGVMQFANQETFSSREFGPYGSSSPHFDPYREGNTWFRRTWMLAEESL</sequence>
<feature type="compositionally biased region" description="Polar residues" evidence="1">
    <location>
        <begin position="40"/>
        <end position="58"/>
    </location>
</feature>
<evidence type="ECO:0000313" key="2">
    <source>
        <dbReference type="EnsemblPlants" id="Bra040456.1-P"/>
    </source>
</evidence>
<dbReference type="InParanoid" id="M4FH78"/>
<dbReference type="Proteomes" id="UP000011750">
    <property type="component" value="Unassembled WGS sequence"/>
</dbReference>
<proteinExistence type="predicted"/>
<dbReference type="Gramene" id="Bra040456.1">
    <property type="protein sequence ID" value="Bra040456.1-P"/>
    <property type="gene ID" value="Bra040456"/>
</dbReference>
<reference evidence="2" key="3">
    <citation type="submission" date="2023-03" db="UniProtKB">
        <authorList>
            <consortium name="EnsemblPlants"/>
        </authorList>
    </citation>
    <scope>IDENTIFICATION</scope>
    <source>
        <strain evidence="2">cv. Chiifu-401-42</strain>
    </source>
</reference>
<protein>
    <submittedName>
        <fullName evidence="2">Uncharacterized protein</fullName>
    </submittedName>
</protein>
<dbReference type="HOGENOM" id="CLU_2200658_0_0_1"/>
<keyword evidence="3" id="KW-1185">Reference proteome</keyword>
<evidence type="ECO:0000256" key="1">
    <source>
        <dbReference type="SAM" id="MobiDB-lite"/>
    </source>
</evidence>
<feature type="region of interest" description="Disordered" evidence="1">
    <location>
        <begin position="34"/>
        <end position="58"/>
    </location>
</feature>
<dbReference type="EnsemblPlants" id="Bra040456.1">
    <property type="protein sequence ID" value="Bra040456.1-P"/>
    <property type="gene ID" value="Bra040456"/>
</dbReference>